<feature type="chain" id="PRO_5038862874" evidence="1">
    <location>
        <begin position="23"/>
        <end position="309"/>
    </location>
</feature>
<organism evidence="2 3">
    <name type="scientific">Paenibacillus algicola</name>
    <dbReference type="NCBI Taxonomy" id="2565926"/>
    <lineage>
        <taxon>Bacteria</taxon>
        <taxon>Bacillati</taxon>
        <taxon>Bacillota</taxon>
        <taxon>Bacilli</taxon>
        <taxon>Bacillales</taxon>
        <taxon>Paenibacillaceae</taxon>
        <taxon>Paenibacillus</taxon>
    </lineage>
</organism>
<dbReference type="PROSITE" id="PS51257">
    <property type="entry name" value="PROKAR_LIPOPROTEIN"/>
    <property type="match status" value="1"/>
</dbReference>
<evidence type="ECO:0000256" key="1">
    <source>
        <dbReference type="SAM" id="SignalP"/>
    </source>
</evidence>
<proteinExistence type="predicted"/>
<dbReference type="EMBL" id="CP040396">
    <property type="protein sequence ID" value="QCT01663.1"/>
    <property type="molecule type" value="Genomic_DNA"/>
</dbReference>
<dbReference type="AlphaFoldDB" id="A0A4P8XHJ7"/>
<keyword evidence="3" id="KW-1185">Reference proteome</keyword>
<dbReference type="KEGG" id="palo:E6C60_0944"/>
<keyword evidence="1" id="KW-0732">Signal</keyword>
<feature type="signal peptide" evidence="1">
    <location>
        <begin position="1"/>
        <end position="22"/>
    </location>
</feature>
<sequence>MIKWTAWPLMIFVLLIAAGCSGDNENKPDNLEENMLPNAREEQGFSLGFYDQEMQIEKERTFEIETDDFLRNILFRNKTNMDRSFTLIIFSNGEQKEFIVNGQREKVYHFDLESQQEANMLVKLVNIEDGFHAVDYIIMENSDIVIDSNDLTVADELSRIFNVRVNLFKDMNSIPTERPSLTQIGEDLTESRVEGLLINKHDKLYSALLQTESKETVVFDLVYGNLGEDHLDFYLVSLIDWKQERMNGSLKIYDDLASQENKKMKVSVENPKEGNNLRVIMLTNPFTPLTEESPFTSSPKASFKLELTK</sequence>
<dbReference type="Proteomes" id="UP000300879">
    <property type="component" value="Chromosome"/>
</dbReference>
<evidence type="ECO:0000313" key="3">
    <source>
        <dbReference type="Proteomes" id="UP000300879"/>
    </source>
</evidence>
<dbReference type="RefSeq" id="WP_138224763.1">
    <property type="nucleotide sequence ID" value="NZ_CP040396.1"/>
</dbReference>
<reference evidence="2 3" key="1">
    <citation type="submission" date="2019-05" db="EMBL/GenBank/DDBJ databases">
        <authorList>
            <person name="Chen C."/>
        </authorList>
    </citation>
    <scope>NUCLEOTIDE SEQUENCE [LARGE SCALE GENOMIC DNA]</scope>
    <source>
        <strain evidence="2 3">HB172198</strain>
    </source>
</reference>
<evidence type="ECO:0000313" key="2">
    <source>
        <dbReference type="EMBL" id="QCT01663.1"/>
    </source>
</evidence>
<dbReference type="OrthoDB" id="2875301at2"/>
<protein>
    <submittedName>
        <fullName evidence="2">Uncharacterized protein</fullName>
    </submittedName>
</protein>
<name>A0A4P8XHJ7_9BACL</name>
<accession>A0A4P8XHJ7</accession>
<gene>
    <name evidence="2" type="ORF">E6C60_0944</name>
</gene>